<feature type="compositionally biased region" description="Basic and acidic residues" evidence="1">
    <location>
        <begin position="69"/>
        <end position="78"/>
    </location>
</feature>
<feature type="region of interest" description="Disordered" evidence="1">
    <location>
        <begin position="21"/>
        <end position="119"/>
    </location>
</feature>
<proteinExistence type="predicted"/>
<evidence type="ECO:0000313" key="4">
    <source>
        <dbReference type="Proteomes" id="UP000502823"/>
    </source>
</evidence>
<dbReference type="SMART" id="SM00353">
    <property type="entry name" value="HLH"/>
    <property type="match status" value="1"/>
</dbReference>
<dbReference type="SUPFAM" id="SSF47459">
    <property type="entry name" value="HLH, helix-loop-helix DNA-binding domain"/>
    <property type="match status" value="1"/>
</dbReference>
<dbReference type="PANTHER" id="PTHR19290:SF147">
    <property type="entry name" value="HELIX-LOOP-HELIX PROTEIN DELILAH"/>
    <property type="match status" value="1"/>
</dbReference>
<accession>A0A6L2Q7L1</accession>
<evidence type="ECO:0000256" key="1">
    <source>
        <dbReference type="SAM" id="MobiDB-lite"/>
    </source>
</evidence>
<dbReference type="PROSITE" id="PS50888">
    <property type="entry name" value="BHLH"/>
    <property type="match status" value="1"/>
</dbReference>
<reference evidence="4" key="1">
    <citation type="submission" date="2020-01" db="EMBL/GenBank/DDBJ databases">
        <title>Draft genome sequence of the Termite Coptotermes fromosanus.</title>
        <authorList>
            <person name="Itakura S."/>
            <person name="Yosikawa Y."/>
            <person name="Umezawa K."/>
        </authorList>
    </citation>
    <scope>NUCLEOTIDE SEQUENCE [LARGE SCALE GENOMIC DNA]</scope>
</reference>
<organism evidence="3 4">
    <name type="scientific">Coptotermes formosanus</name>
    <name type="common">Formosan subterranean termite</name>
    <dbReference type="NCBI Taxonomy" id="36987"/>
    <lineage>
        <taxon>Eukaryota</taxon>
        <taxon>Metazoa</taxon>
        <taxon>Ecdysozoa</taxon>
        <taxon>Arthropoda</taxon>
        <taxon>Hexapoda</taxon>
        <taxon>Insecta</taxon>
        <taxon>Pterygota</taxon>
        <taxon>Neoptera</taxon>
        <taxon>Polyneoptera</taxon>
        <taxon>Dictyoptera</taxon>
        <taxon>Blattodea</taxon>
        <taxon>Blattoidea</taxon>
        <taxon>Termitoidae</taxon>
        <taxon>Rhinotermitidae</taxon>
        <taxon>Coptotermes</taxon>
    </lineage>
</organism>
<dbReference type="InterPro" id="IPR050359">
    <property type="entry name" value="bHLH_transcription_factors"/>
</dbReference>
<dbReference type="InParanoid" id="A0A6L2Q7L1"/>
<feature type="compositionally biased region" description="Polar residues" evidence="1">
    <location>
        <begin position="32"/>
        <end position="44"/>
    </location>
</feature>
<gene>
    <name evidence="3" type="ORF">Cfor_11615</name>
</gene>
<dbReference type="AlphaFoldDB" id="A0A6L2Q7L1"/>
<dbReference type="CDD" id="cd11431">
    <property type="entry name" value="bHLH_TS_taxi_Dei"/>
    <property type="match status" value="1"/>
</dbReference>
<dbReference type="OrthoDB" id="10063280at2759"/>
<feature type="region of interest" description="Disordered" evidence="1">
    <location>
        <begin position="329"/>
        <end position="359"/>
    </location>
</feature>
<dbReference type="Pfam" id="PF00010">
    <property type="entry name" value="HLH"/>
    <property type="match status" value="1"/>
</dbReference>
<feature type="domain" description="BHLH" evidence="2">
    <location>
        <begin position="107"/>
        <end position="168"/>
    </location>
</feature>
<dbReference type="InterPro" id="IPR011598">
    <property type="entry name" value="bHLH_dom"/>
</dbReference>
<dbReference type="GO" id="GO:0009653">
    <property type="term" value="P:anatomical structure morphogenesis"/>
    <property type="evidence" value="ECO:0007669"/>
    <property type="project" value="TreeGrafter"/>
</dbReference>
<dbReference type="SUPFAM" id="SSF141571">
    <property type="entry name" value="Pentapeptide repeat-like"/>
    <property type="match status" value="1"/>
</dbReference>
<name>A0A6L2Q7L1_COPFO</name>
<dbReference type="InterPro" id="IPR036638">
    <property type="entry name" value="HLH_DNA-bd_sf"/>
</dbReference>
<keyword evidence="4" id="KW-1185">Reference proteome</keyword>
<feature type="compositionally biased region" description="Basic and acidic residues" evidence="1">
    <location>
        <begin position="45"/>
        <end position="61"/>
    </location>
</feature>
<dbReference type="PANTHER" id="PTHR19290">
    <property type="entry name" value="BASIC HELIX-LOOP-HELIX PROTEIN NEUROGENIN-RELATED"/>
    <property type="match status" value="1"/>
</dbReference>
<dbReference type="GO" id="GO:0046983">
    <property type="term" value="F:protein dimerization activity"/>
    <property type="evidence" value="ECO:0007669"/>
    <property type="project" value="InterPro"/>
</dbReference>
<evidence type="ECO:0000313" key="3">
    <source>
        <dbReference type="EMBL" id="GFG37797.1"/>
    </source>
</evidence>
<dbReference type="Proteomes" id="UP000502823">
    <property type="component" value="Unassembled WGS sequence"/>
</dbReference>
<dbReference type="GO" id="GO:0005634">
    <property type="term" value="C:nucleus"/>
    <property type="evidence" value="ECO:0007669"/>
    <property type="project" value="TreeGrafter"/>
</dbReference>
<evidence type="ECO:0000259" key="2">
    <source>
        <dbReference type="PROSITE" id="PS50888"/>
    </source>
</evidence>
<protein>
    <recommendedName>
        <fullName evidence="2">BHLH domain-containing protein</fullName>
    </recommendedName>
</protein>
<dbReference type="EMBL" id="BLKM01000725">
    <property type="protein sequence ID" value="GFG37797.1"/>
    <property type="molecule type" value="Genomic_DNA"/>
</dbReference>
<comment type="caution">
    <text evidence="3">The sequence shown here is derived from an EMBL/GenBank/DDBJ whole genome shotgun (WGS) entry which is preliminary data.</text>
</comment>
<sequence>MNSLSLLPPLSVGTGVRTSMLFAPMNGKDQTDPNNNAGGTATSTDKQDDVSSAPKRGDKYSLRPRSLQKRAETEERGRAAANSRSKRGEGTSGVPRPKQKPPPLSKYRRKTANARERDRMREINAAFETLRRAVPHMSSHQNQHDNNGSEKLTKITTLRLAMKYIATLSQALQQADTVIQMSDARVPILPLSNSVNSSSNSSSNGSLQLMSDGESLTFSEHCLTPPDLRQQSLTPPDFTRQCLTPADLTSPDLSRHCLTPPDPSQHCLTPPEFNRRCMTPPDLSHQCLTPPDLSQHCLTPPDCLTPPHCLTPSDFADHSLTAADFGDSLTPPDFSTHSLTPSDFGDPCLTPPGFSDLRP</sequence>
<dbReference type="GO" id="GO:0045944">
    <property type="term" value="P:positive regulation of transcription by RNA polymerase II"/>
    <property type="evidence" value="ECO:0007669"/>
    <property type="project" value="TreeGrafter"/>
</dbReference>
<dbReference type="GO" id="GO:0003700">
    <property type="term" value="F:DNA-binding transcription factor activity"/>
    <property type="evidence" value="ECO:0007669"/>
    <property type="project" value="TreeGrafter"/>
</dbReference>
<dbReference type="Gene3D" id="4.10.280.10">
    <property type="entry name" value="Helix-loop-helix DNA-binding domain"/>
    <property type="match status" value="1"/>
</dbReference>
<dbReference type="GO" id="GO:0070888">
    <property type="term" value="F:E-box binding"/>
    <property type="evidence" value="ECO:0007669"/>
    <property type="project" value="TreeGrafter"/>
</dbReference>